<comment type="similarity">
    <text evidence="2">Belongs to the EIF-2B alpha/beta/delta subunits family. MtnA subfamily.</text>
</comment>
<dbReference type="Gene3D" id="3.40.50.10470">
    <property type="entry name" value="Translation initiation factor eif-2b, domain 2"/>
    <property type="match status" value="1"/>
</dbReference>
<organism evidence="3 4">
    <name type="scientific">Peptococcus simiae</name>
    <dbReference type="NCBI Taxonomy" id="1643805"/>
    <lineage>
        <taxon>Bacteria</taxon>
        <taxon>Bacillati</taxon>
        <taxon>Bacillota</taxon>
        <taxon>Clostridia</taxon>
        <taxon>Eubacteriales</taxon>
        <taxon>Peptococcaceae</taxon>
        <taxon>Peptococcus</taxon>
    </lineage>
</organism>
<protein>
    <recommendedName>
        <fullName evidence="2">Methylthioribose-1-phosphate isomerase</fullName>
        <shortName evidence="2">M1Pi</shortName>
        <shortName evidence="2">MTR-1-P isomerase</shortName>
        <ecNumber evidence="2">5.3.1.23</ecNumber>
    </recommendedName>
    <alternativeName>
        <fullName evidence="2">S-methyl-5-thioribose-1-phosphate isomerase</fullName>
    </alternativeName>
</protein>
<dbReference type="Pfam" id="PF01008">
    <property type="entry name" value="IF-2B"/>
    <property type="match status" value="1"/>
</dbReference>
<dbReference type="EC" id="5.3.1.23" evidence="2"/>
<dbReference type="Proteomes" id="UP001631949">
    <property type="component" value="Unassembled WGS sequence"/>
</dbReference>
<comment type="pathway">
    <text evidence="2">Amino-acid biosynthesis; L-methionine biosynthesis via salvage pathway; L-methionine from S-methyl-5-thio-alpha-D-ribose 1-phosphate: step 1/6.</text>
</comment>
<feature type="binding site" evidence="2">
    <location>
        <begin position="53"/>
        <end position="55"/>
    </location>
    <ligand>
        <name>substrate</name>
    </ligand>
</feature>
<gene>
    <name evidence="2 3" type="primary">mtnA</name>
    <name evidence="3" type="ORF">ACKQTC_02365</name>
</gene>
<dbReference type="InterPro" id="IPR042529">
    <property type="entry name" value="IF_2B-like_C"/>
</dbReference>
<comment type="caution">
    <text evidence="3">The sequence shown here is derived from an EMBL/GenBank/DDBJ whole genome shotgun (WGS) entry which is preliminary data.</text>
</comment>
<feature type="binding site" evidence="2">
    <location>
        <position position="96"/>
    </location>
    <ligand>
        <name>substrate</name>
    </ligand>
</feature>
<proteinExistence type="inferred from homology"/>
<keyword evidence="2" id="KW-0486">Methionine biosynthesis</keyword>
<dbReference type="PANTHER" id="PTHR43475">
    <property type="entry name" value="METHYLTHIORIBOSE-1-PHOSPHATE ISOMERASE"/>
    <property type="match status" value="1"/>
</dbReference>
<evidence type="ECO:0000313" key="3">
    <source>
        <dbReference type="EMBL" id="MFM9413213.1"/>
    </source>
</evidence>
<dbReference type="NCBIfam" id="TIGR00524">
    <property type="entry name" value="eIF-2B_rel"/>
    <property type="match status" value="1"/>
</dbReference>
<feature type="binding site" evidence="2">
    <location>
        <position position="204"/>
    </location>
    <ligand>
        <name>substrate</name>
    </ligand>
</feature>
<dbReference type="NCBIfam" id="TIGR00512">
    <property type="entry name" value="salvage_mtnA"/>
    <property type="match status" value="1"/>
</dbReference>
<name>A0ABW9GX53_9FIRM</name>
<evidence type="ECO:0000256" key="2">
    <source>
        <dbReference type="HAMAP-Rule" id="MF_01678"/>
    </source>
</evidence>
<feature type="site" description="Transition state stabilizer" evidence="2">
    <location>
        <position position="164"/>
    </location>
</feature>
<accession>A0ABW9GX53</accession>
<dbReference type="InterPro" id="IPR027363">
    <property type="entry name" value="M1Pi_N"/>
</dbReference>
<dbReference type="SUPFAM" id="SSF100950">
    <property type="entry name" value="NagB/RpiA/CoA transferase-like"/>
    <property type="match status" value="1"/>
</dbReference>
<dbReference type="GO" id="GO:0046523">
    <property type="term" value="F:S-methyl-5-thioribose-1-phosphate isomerase activity"/>
    <property type="evidence" value="ECO:0007669"/>
    <property type="project" value="UniProtKB-EC"/>
</dbReference>
<sequence>MNSGAGLPAVIDYDRENNTITIIDQTRLPMDLVLKDLKTIDDVYLAIKNLEVRGAPAIGLVAAYGLVLYAHTIRTDDRLFFWGQMRGAATYLKSARPTAVNLSRDVDMVMSAFQRLAGAPVDKIINDIEFCTGLLKSAIKAAEEAIGRTGASLLEDGDLVMTHCNAGVLATGGAKGTALAPIYRAREEGKTVSVIACETRPVLQGMRLTAFELAKNQVPVRLITDSMAGICMKTEPIKGIFVGADRITANGDVANKIGTYSLAVLAQAHGIPFYVCAPTSTIDLSLETGSLIPIEERDPGELTQLWFEENMQVPDVTYYNPAFDVTPYELVTGGIITEHGFWKPGASHG</sequence>
<dbReference type="HAMAP" id="MF_01678">
    <property type="entry name" value="Salvage_MtnA"/>
    <property type="match status" value="1"/>
</dbReference>
<dbReference type="InterPro" id="IPR011559">
    <property type="entry name" value="Initiation_fac_2B_a/b/d"/>
</dbReference>
<dbReference type="EMBL" id="JBJUVG010000002">
    <property type="protein sequence ID" value="MFM9413213.1"/>
    <property type="molecule type" value="Genomic_DNA"/>
</dbReference>
<evidence type="ECO:0000256" key="1">
    <source>
        <dbReference type="ARBA" id="ARBA00023235"/>
    </source>
</evidence>
<keyword evidence="2" id="KW-0028">Amino-acid biosynthesis</keyword>
<keyword evidence="1 2" id="KW-0413">Isomerase</keyword>
<evidence type="ECO:0000313" key="4">
    <source>
        <dbReference type="Proteomes" id="UP001631949"/>
    </source>
</evidence>
<dbReference type="Gene3D" id="1.20.120.420">
    <property type="entry name" value="translation initiation factor eif-2b, domain 1"/>
    <property type="match status" value="1"/>
</dbReference>
<comment type="catalytic activity">
    <reaction evidence="2">
        <text>5-(methylsulfanyl)-alpha-D-ribose 1-phosphate = 5-(methylsulfanyl)-D-ribulose 1-phosphate</text>
        <dbReference type="Rhea" id="RHEA:19989"/>
        <dbReference type="ChEBI" id="CHEBI:58533"/>
        <dbReference type="ChEBI" id="CHEBI:58548"/>
        <dbReference type="EC" id="5.3.1.23"/>
    </reaction>
</comment>
<dbReference type="InterPro" id="IPR000649">
    <property type="entry name" value="IF-2B-related"/>
</dbReference>
<keyword evidence="4" id="KW-1185">Reference proteome</keyword>
<comment type="function">
    <text evidence="2">Catalyzes the interconversion of methylthioribose-1-phosphate (MTR-1-P) into methylthioribulose-1-phosphate (MTRu-1-P).</text>
</comment>
<feature type="binding site" evidence="2">
    <location>
        <begin position="255"/>
        <end position="256"/>
    </location>
    <ligand>
        <name>substrate</name>
    </ligand>
</feature>
<dbReference type="InterPro" id="IPR005251">
    <property type="entry name" value="IF-M1Pi"/>
</dbReference>
<dbReference type="PANTHER" id="PTHR43475:SF1">
    <property type="entry name" value="METHYLTHIORIBOSE-1-PHOSPHATE ISOMERASE"/>
    <property type="match status" value="1"/>
</dbReference>
<feature type="active site" description="Proton donor" evidence="2">
    <location>
        <position position="245"/>
    </location>
</feature>
<dbReference type="RefSeq" id="WP_408976829.1">
    <property type="nucleotide sequence ID" value="NZ_JBJUVG010000002.1"/>
</dbReference>
<dbReference type="NCBIfam" id="NF004326">
    <property type="entry name" value="PRK05720.1"/>
    <property type="match status" value="1"/>
</dbReference>
<reference evidence="3 4" key="1">
    <citation type="journal article" date="2016" name="Int. J. Syst. Evol. Microbiol.">
        <title>Peptococcus simiae sp. nov., isolated from rhesus macaque faeces and emended description of the genus Peptococcus.</title>
        <authorList>
            <person name="Shkoporov A.N."/>
            <person name="Efimov B.A."/>
            <person name="Kondova I."/>
            <person name="Ouwerling B."/>
            <person name="Chaplin A.V."/>
            <person name="Shcherbakova V.A."/>
            <person name="Langermans J.A.M."/>
        </authorList>
    </citation>
    <scope>NUCLEOTIDE SEQUENCE [LARGE SCALE GENOMIC DNA]</scope>
    <source>
        <strain evidence="3 4">M108</strain>
    </source>
</reference>
<dbReference type="InterPro" id="IPR037171">
    <property type="entry name" value="NagB/RpiA_transferase-like"/>
</dbReference>